<dbReference type="InterPro" id="IPR005381">
    <property type="entry name" value="Znf-XS_domain"/>
</dbReference>
<organism evidence="7 8">
    <name type="scientific">Solanum verrucosum</name>
    <dbReference type="NCBI Taxonomy" id="315347"/>
    <lineage>
        <taxon>Eukaryota</taxon>
        <taxon>Viridiplantae</taxon>
        <taxon>Streptophyta</taxon>
        <taxon>Embryophyta</taxon>
        <taxon>Tracheophyta</taxon>
        <taxon>Spermatophyta</taxon>
        <taxon>Magnoliopsida</taxon>
        <taxon>eudicotyledons</taxon>
        <taxon>Gunneridae</taxon>
        <taxon>Pentapetalae</taxon>
        <taxon>asterids</taxon>
        <taxon>lamiids</taxon>
        <taxon>Solanales</taxon>
        <taxon>Solanaceae</taxon>
        <taxon>Solanoideae</taxon>
        <taxon>Solaneae</taxon>
        <taxon>Solanum</taxon>
    </lineage>
</organism>
<proteinExistence type="predicted"/>
<dbReference type="Pfam" id="PF03470">
    <property type="entry name" value="zf-XS"/>
    <property type="match status" value="1"/>
</dbReference>
<feature type="domain" description="XS" evidence="4">
    <location>
        <begin position="114"/>
        <end position="221"/>
    </location>
</feature>
<sequence length="640" mass="74042">MSSSSGEESDLSDSEIFEFKEKPYEELRKGKLKVKGPNGSLRCPFCAGKKKQDYKYKDLLQHATGVGKGSANRSAKQKANHLALAKYLETDLVNEAEPIPKRAVTPERSESEKDELFFWPWTGIFVNVSKETANGRSPDDKEYWLKKFSLYMPLEVKLFCDNQATVSEAVVRFNSDWTGFKGAMEFEKSFEASHCSKQEWKSHRDCPGPNLYGWVAREDDYIAEGALGEYLREKGELKTISDLIKEETQGRKEVVANLANEIDMKNENLDELQTKFNLNTLSLRQMLAEKDMLHRSFFEGVLDAESRKMQRLAREHVQKVLLEQEMLSLELESKKKKLDSWGRELNKREALTEREKQKLDEEKKQNDVRNSALQMASVEQRKADVNVLRLVEEQKREKEEALKKILELERDIDAKQKLEMEIAELKGKLEVMKHLGGNDDAAVQNKIKEMNEELKDKMEEMDGMESLNQTLLLKERQSNDELQDARRTLKEGLLEVLSSARAHIGIKRMGEIDSKAFQNALKQKFPNQEAEIKAVELLSLWQEKIKDPDWHPFKTIMIDESNVERVIDENDEELGKLKQELGDEIYDAVTVALKEIEEYNPSGRYAIPELWNFKEGRKATLKEVISYIFKQLKTQKRKRG</sequence>
<evidence type="ECO:0000259" key="5">
    <source>
        <dbReference type="Pfam" id="PF03469"/>
    </source>
</evidence>
<evidence type="ECO:0000256" key="1">
    <source>
        <dbReference type="ARBA" id="ARBA00023054"/>
    </source>
</evidence>
<reference evidence="7" key="1">
    <citation type="submission" date="2023-08" db="EMBL/GenBank/DDBJ databases">
        <title>A de novo genome assembly of Solanum verrucosum Schlechtendal, a Mexican diploid species geographically isolated from the other diploid A-genome species in potato relatives.</title>
        <authorList>
            <person name="Hosaka K."/>
        </authorList>
    </citation>
    <scope>NUCLEOTIDE SEQUENCE</scope>
    <source>
        <tissue evidence="7">Young leaves</tissue>
    </source>
</reference>
<keyword evidence="8" id="KW-1185">Reference proteome</keyword>
<protein>
    <recommendedName>
        <fullName evidence="9">XH/XS domain-containing protein</fullName>
    </recommendedName>
</protein>
<dbReference type="InterPro" id="IPR005380">
    <property type="entry name" value="XS_domain"/>
</dbReference>
<dbReference type="EMBL" id="CP133614">
    <property type="protein sequence ID" value="WMV21918.1"/>
    <property type="molecule type" value="Genomic_DNA"/>
</dbReference>
<dbReference type="Pfam" id="PF03469">
    <property type="entry name" value="XH"/>
    <property type="match status" value="1"/>
</dbReference>
<evidence type="ECO:0000256" key="2">
    <source>
        <dbReference type="ARBA" id="ARBA00023158"/>
    </source>
</evidence>
<dbReference type="InterPro" id="IPR005379">
    <property type="entry name" value="FDM1-5/IDN2_XH"/>
</dbReference>
<dbReference type="Pfam" id="PF03468">
    <property type="entry name" value="XS"/>
    <property type="match status" value="1"/>
</dbReference>
<dbReference type="AlphaFoldDB" id="A0AAF0QG45"/>
<keyword evidence="1" id="KW-0175">Coiled coil</keyword>
<dbReference type="InterPro" id="IPR038588">
    <property type="entry name" value="XS_domain_sf"/>
</dbReference>
<gene>
    <name evidence="7" type="ORF">MTR67_015303</name>
</gene>
<feature type="compositionally biased region" description="Basic and acidic residues" evidence="3">
    <location>
        <begin position="352"/>
        <end position="367"/>
    </location>
</feature>
<accession>A0AAF0QG45</accession>
<feature type="domain" description="Factor of DNA methylation 1-5/IDN2" evidence="5">
    <location>
        <begin position="507"/>
        <end position="638"/>
    </location>
</feature>
<dbReference type="Gene3D" id="3.30.70.2890">
    <property type="entry name" value="XS domain"/>
    <property type="match status" value="1"/>
</dbReference>
<dbReference type="PANTHER" id="PTHR21596">
    <property type="entry name" value="RIBONUCLEASE P SUBUNIT P38"/>
    <property type="match status" value="1"/>
</dbReference>
<evidence type="ECO:0000313" key="8">
    <source>
        <dbReference type="Proteomes" id="UP001234989"/>
    </source>
</evidence>
<dbReference type="GO" id="GO:0080188">
    <property type="term" value="P:gene silencing by siRNA-directed DNA methylation"/>
    <property type="evidence" value="ECO:0007669"/>
    <property type="project" value="InterPro"/>
</dbReference>
<feature type="region of interest" description="Disordered" evidence="3">
    <location>
        <begin position="352"/>
        <end position="372"/>
    </location>
</feature>
<evidence type="ECO:0000259" key="6">
    <source>
        <dbReference type="Pfam" id="PF03470"/>
    </source>
</evidence>
<feature type="domain" description="Zinc finger-XS" evidence="6">
    <location>
        <begin position="43"/>
        <end position="85"/>
    </location>
</feature>
<dbReference type="PANTHER" id="PTHR21596:SF3">
    <property type="entry name" value="FACTOR OF DNA METHYLATION 1-RELATED"/>
    <property type="match status" value="1"/>
</dbReference>
<evidence type="ECO:0000256" key="3">
    <source>
        <dbReference type="SAM" id="MobiDB-lite"/>
    </source>
</evidence>
<keyword evidence="2" id="KW-0943">RNA-mediated gene silencing</keyword>
<evidence type="ECO:0000313" key="7">
    <source>
        <dbReference type="EMBL" id="WMV21918.1"/>
    </source>
</evidence>
<name>A0AAF0QG45_SOLVR</name>
<dbReference type="InterPro" id="IPR045177">
    <property type="entry name" value="FDM1-5/IDN2"/>
</dbReference>
<evidence type="ECO:0000259" key="4">
    <source>
        <dbReference type="Pfam" id="PF03468"/>
    </source>
</evidence>
<evidence type="ECO:0008006" key="9">
    <source>
        <dbReference type="Google" id="ProtNLM"/>
    </source>
</evidence>
<dbReference type="Proteomes" id="UP001234989">
    <property type="component" value="Chromosome 3"/>
</dbReference>